<keyword evidence="2" id="KW-1185">Reference proteome</keyword>
<evidence type="ECO:0000313" key="1">
    <source>
        <dbReference type="EMBL" id="KAJ9108675.1"/>
    </source>
</evidence>
<sequence>MPGIQSPLLSTHSSVASSPFSSAPSTYVSLPSPPLVPGRPRISSAPLPGVSDPSLGNMQDLHQRPSIVVGSFELDSGVDYQSAKSSGQDSALGIASNTLGLLLENSYRLRDQGRTRHSDRIPTRLDAGSDRTRLSPVVRLAPTNRLALSSLSSQSSNLDQWPPSPLANKGNKFSPSGAGKRKRLVSEGGEGIRVDPAEKVDTKKARWMPPVQQSVADDGDQHHDTSPDYRMMLNLSDTPSQADDPSADPFTLANLAQHGPNTFHLSISRDASLSSTIKNPSIGSLDSEDLSIACLVRDTPRSPSYELVACSGFTEDQEECDAELSTEHEKRRLDDVMQRWGKSRTSANTSTIELYRAPEPSAHHPLILAPPRPLDRNTLAQYTRALEERNRHKGVEPAVGLLDIVCENEALMHEWNTGMTWPMGSLAPRDMHIQPKQDAGKGRDGDFGQRQKTVGTTELESLKTDKGVCDAALQDSNEQTWTSVQPSPMPVVEDSFTDAVKNNPVEDFVRPVTPPRTLAAGPRRNRDISNQRGFRKLRLTQSGATLAVIVKETSQTPTALTLVLTLKQAPIFDVWNAQIGQWCTSSSFIQTDDPLTHRLTGDRKCLLPKVERILERLSPTDAEASMFRRPYQPRPIMFAPAKATIVSRSAFVTRPKIVAKRLPKLPTTTSEVIDLITPPKSSALAAHTEMSKDPETPCKGSPGLRKSQRLLQKTKLGRDSSRVKMFERTTNDAARQATPPQAKALSLKIDNQQSTLPSVYSKAMHPTMDPIHYDTANPISDALSANPLSEHPLPTHPGAALATFQMPQASTTYHQPMLQPYLHYASFPAYHDAEVATSSDPQPRPYGLYMYPYAQPPHGAHDSRFMMRPRRNGYYTSTQYVNQPSAPSLRPVTTSSSASTFPVGAIADSWHRATSSGSHITDISATLTGYMGTQI</sequence>
<gene>
    <name evidence="1" type="ORF">QFC20_003374</name>
</gene>
<accession>A0ACC2WC23</accession>
<organism evidence="1 2">
    <name type="scientific">Naganishia adeliensis</name>
    <dbReference type="NCBI Taxonomy" id="92952"/>
    <lineage>
        <taxon>Eukaryota</taxon>
        <taxon>Fungi</taxon>
        <taxon>Dikarya</taxon>
        <taxon>Basidiomycota</taxon>
        <taxon>Agaricomycotina</taxon>
        <taxon>Tremellomycetes</taxon>
        <taxon>Filobasidiales</taxon>
        <taxon>Filobasidiaceae</taxon>
        <taxon>Naganishia</taxon>
    </lineage>
</organism>
<reference evidence="1" key="1">
    <citation type="submission" date="2023-04" db="EMBL/GenBank/DDBJ databases">
        <title>Draft Genome sequencing of Naganishia species isolated from polar environments using Oxford Nanopore Technology.</title>
        <authorList>
            <person name="Leo P."/>
            <person name="Venkateswaran K."/>
        </authorList>
    </citation>
    <scope>NUCLEOTIDE SEQUENCE</scope>
    <source>
        <strain evidence="1">MNA-CCFEE 5262</strain>
    </source>
</reference>
<dbReference type="EMBL" id="JASBWS010000030">
    <property type="protein sequence ID" value="KAJ9108675.1"/>
    <property type="molecule type" value="Genomic_DNA"/>
</dbReference>
<proteinExistence type="predicted"/>
<evidence type="ECO:0000313" key="2">
    <source>
        <dbReference type="Proteomes" id="UP001230649"/>
    </source>
</evidence>
<dbReference type="Proteomes" id="UP001230649">
    <property type="component" value="Unassembled WGS sequence"/>
</dbReference>
<protein>
    <submittedName>
        <fullName evidence="1">Uncharacterized protein</fullName>
    </submittedName>
</protein>
<name>A0ACC2WC23_9TREE</name>
<comment type="caution">
    <text evidence="1">The sequence shown here is derived from an EMBL/GenBank/DDBJ whole genome shotgun (WGS) entry which is preliminary data.</text>
</comment>